<organism evidence="2 3">
    <name type="scientific">Diaporthe helianthi</name>
    <dbReference type="NCBI Taxonomy" id="158607"/>
    <lineage>
        <taxon>Eukaryota</taxon>
        <taxon>Fungi</taxon>
        <taxon>Dikarya</taxon>
        <taxon>Ascomycota</taxon>
        <taxon>Pezizomycotina</taxon>
        <taxon>Sordariomycetes</taxon>
        <taxon>Sordariomycetidae</taxon>
        <taxon>Diaporthales</taxon>
        <taxon>Diaporthaceae</taxon>
        <taxon>Diaporthe</taxon>
    </lineage>
</organism>
<sequence>MLFIAVRCPRCLLTIYTNMVSGAGRGFTVTSLAEEDLLYYNCPVPICEYHVPAYHVPAARSTLHMINLYRNSPASQPMHITHGLNVVRRTSDTTPFRTPEEVAALAITIDTTVINDTTAKDEVVGPPVMLAQRANGVEQSTPERPAFEGPATEQPTIEGIATNPPANAPTTIETPAVEAPAVQQPAIQPPASAQPTPEPPTIENPATVQAPRQSHGHQVKQNDTSIAPVADIPRPTPAKTPTRNSLVPKPAKEQASDQTNGHEVKHDDTDVPAVAGTPATLVPPGTKWTEAEVEKLKGLVGQGLALSKVAGEMNRSLVSVKYKLSEVRKADRLAKEQG</sequence>
<feature type="compositionally biased region" description="Basic and acidic residues" evidence="1">
    <location>
        <begin position="250"/>
        <end position="269"/>
    </location>
</feature>
<proteinExistence type="predicted"/>
<accession>A0A2P5I6Q0</accession>
<dbReference type="Proteomes" id="UP000094444">
    <property type="component" value="Unassembled WGS sequence"/>
</dbReference>
<dbReference type="InParanoid" id="A0A2P5I6Q0"/>
<comment type="caution">
    <text evidence="2">The sequence shown here is derived from an EMBL/GenBank/DDBJ whole genome shotgun (WGS) entry which is preliminary data.</text>
</comment>
<evidence type="ECO:0000256" key="1">
    <source>
        <dbReference type="SAM" id="MobiDB-lite"/>
    </source>
</evidence>
<keyword evidence="3" id="KW-1185">Reference proteome</keyword>
<feature type="compositionally biased region" description="Low complexity" evidence="1">
    <location>
        <begin position="175"/>
        <end position="195"/>
    </location>
</feature>
<feature type="region of interest" description="Disordered" evidence="1">
    <location>
        <begin position="134"/>
        <end position="285"/>
    </location>
</feature>
<protein>
    <submittedName>
        <fullName evidence="2">Uncharacterized protein</fullName>
    </submittedName>
</protein>
<name>A0A2P5I6Q0_DIAHE</name>
<reference evidence="2" key="1">
    <citation type="submission" date="2017-09" db="EMBL/GenBank/DDBJ databases">
        <title>Polyketide synthases of a Diaporthe helianthi virulent isolate.</title>
        <authorList>
            <person name="Baroncelli R."/>
        </authorList>
    </citation>
    <scope>NUCLEOTIDE SEQUENCE [LARGE SCALE GENOMIC DNA]</scope>
    <source>
        <strain evidence="2">7/96</strain>
    </source>
</reference>
<gene>
    <name evidence="2" type="ORF">DHEL01_v203446</name>
</gene>
<dbReference type="AlphaFoldDB" id="A0A2P5I6Q0"/>
<feature type="compositionally biased region" description="Polar residues" evidence="1">
    <location>
        <begin position="164"/>
        <end position="173"/>
    </location>
</feature>
<dbReference type="OrthoDB" id="5224199at2759"/>
<dbReference type="EMBL" id="MAVT02000208">
    <property type="protein sequence ID" value="POS78164.1"/>
    <property type="molecule type" value="Genomic_DNA"/>
</dbReference>
<evidence type="ECO:0000313" key="2">
    <source>
        <dbReference type="EMBL" id="POS78164.1"/>
    </source>
</evidence>
<evidence type="ECO:0000313" key="3">
    <source>
        <dbReference type="Proteomes" id="UP000094444"/>
    </source>
</evidence>